<gene>
    <name evidence="2" type="ORF">ANE_LOCUS25072</name>
</gene>
<name>A0A565CLM6_9BRAS</name>
<feature type="chain" id="PRO_5021793293" evidence="1">
    <location>
        <begin position="16"/>
        <end position="126"/>
    </location>
</feature>
<sequence length="126" mass="14675">MWIILAPAIAGWLIGSDLLFQDEIESLKKLSRAQMDEIKSLKKASRAQMATYTKLEMKLDDLNQVQSYGAQMDEMKETRKTWDGVLHQLVVPNKKKLSEVSYEEMDQKKRFALDQRMKAEYGLFKN</sequence>
<proteinExistence type="predicted"/>
<evidence type="ECO:0000256" key="1">
    <source>
        <dbReference type="SAM" id="SignalP"/>
    </source>
</evidence>
<accession>A0A565CLM6</accession>
<organism evidence="2 3">
    <name type="scientific">Arabis nemorensis</name>
    <dbReference type="NCBI Taxonomy" id="586526"/>
    <lineage>
        <taxon>Eukaryota</taxon>
        <taxon>Viridiplantae</taxon>
        <taxon>Streptophyta</taxon>
        <taxon>Embryophyta</taxon>
        <taxon>Tracheophyta</taxon>
        <taxon>Spermatophyta</taxon>
        <taxon>Magnoliopsida</taxon>
        <taxon>eudicotyledons</taxon>
        <taxon>Gunneridae</taxon>
        <taxon>Pentapetalae</taxon>
        <taxon>rosids</taxon>
        <taxon>malvids</taxon>
        <taxon>Brassicales</taxon>
        <taxon>Brassicaceae</taxon>
        <taxon>Arabideae</taxon>
        <taxon>Arabis</taxon>
    </lineage>
</organism>
<reference evidence="2" key="1">
    <citation type="submission" date="2019-07" db="EMBL/GenBank/DDBJ databases">
        <authorList>
            <person name="Dittberner H."/>
        </authorList>
    </citation>
    <scope>NUCLEOTIDE SEQUENCE [LARGE SCALE GENOMIC DNA]</scope>
</reference>
<comment type="caution">
    <text evidence="2">The sequence shown here is derived from an EMBL/GenBank/DDBJ whole genome shotgun (WGS) entry which is preliminary data.</text>
</comment>
<feature type="signal peptide" evidence="1">
    <location>
        <begin position="1"/>
        <end position="15"/>
    </location>
</feature>
<protein>
    <submittedName>
        <fullName evidence="2">Uncharacterized protein</fullName>
    </submittedName>
</protein>
<keyword evidence="1" id="KW-0732">Signal</keyword>
<evidence type="ECO:0000313" key="3">
    <source>
        <dbReference type="Proteomes" id="UP000489600"/>
    </source>
</evidence>
<dbReference type="AlphaFoldDB" id="A0A565CLM6"/>
<dbReference type="Proteomes" id="UP000489600">
    <property type="component" value="Unassembled WGS sequence"/>
</dbReference>
<evidence type="ECO:0000313" key="2">
    <source>
        <dbReference type="EMBL" id="VVB14628.1"/>
    </source>
</evidence>
<dbReference type="OrthoDB" id="10592459at2759"/>
<keyword evidence="3" id="KW-1185">Reference proteome</keyword>
<dbReference type="EMBL" id="CABITT030000008">
    <property type="protein sequence ID" value="VVB14628.1"/>
    <property type="molecule type" value="Genomic_DNA"/>
</dbReference>